<comment type="similarity">
    <text evidence="2">Belongs to the membrane fusion protein (MFP) (TC 8.A.1) family.</text>
</comment>
<keyword evidence="4" id="KW-0472">Membrane</keyword>
<dbReference type="OrthoDB" id="9811754at2"/>
<evidence type="ECO:0000256" key="1">
    <source>
        <dbReference type="ARBA" id="ARBA00004196"/>
    </source>
</evidence>
<protein>
    <submittedName>
        <fullName evidence="7">Membrane fusion protein, multidrug efflux system</fullName>
    </submittedName>
</protein>
<dbReference type="PANTHER" id="PTHR30386">
    <property type="entry name" value="MEMBRANE FUSION SUBUNIT OF EMRAB-TOLC MULTIDRUG EFFLUX PUMP"/>
    <property type="match status" value="1"/>
</dbReference>
<keyword evidence="4" id="KW-1133">Transmembrane helix</keyword>
<dbReference type="EMBL" id="LT629763">
    <property type="protein sequence ID" value="SDR90848.1"/>
    <property type="molecule type" value="Genomic_DNA"/>
</dbReference>
<name>A0A1H1MW38_9GAMM</name>
<dbReference type="GO" id="GO:0055085">
    <property type="term" value="P:transmembrane transport"/>
    <property type="evidence" value="ECO:0007669"/>
    <property type="project" value="InterPro"/>
</dbReference>
<evidence type="ECO:0000259" key="6">
    <source>
        <dbReference type="Pfam" id="PF25963"/>
    </source>
</evidence>
<dbReference type="Proteomes" id="UP000243413">
    <property type="component" value="Chromosome I"/>
</dbReference>
<keyword evidence="4" id="KW-0812">Transmembrane</keyword>
<evidence type="ECO:0000313" key="7">
    <source>
        <dbReference type="EMBL" id="SDR90848.1"/>
    </source>
</evidence>
<feature type="coiled-coil region" evidence="3">
    <location>
        <begin position="155"/>
        <end position="182"/>
    </location>
</feature>
<dbReference type="Gene3D" id="2.40.30.170">
    <property type="match status" value="1"/>
</dbReference>
<proteinExistence type="inferred from homology"/>
<feature type="domain" description="Multidrug resistance protein MdtA-like barrel-sandwich hybrid" evidence="5">
    <location>
        <begin position="56"/>
        <end position="244"/>
    </location>
</feature>
<gene>
    <name evidence="7" type="ORF">SAMN05216271_0707</name>
</gene>
<dbReference type="InterPro" id="IPR058634">
    <property type="entry name" value="AaeA-lik-b-barrel"/>
</dbReference>
<dbReference type="GO" id="GO:0030313">
    <property type="term" value="C:cell envelope"/>
    <property type="evidence" value="ECO:0007669"/>
    <property type="project" value="UniProtKB-SubCell"/>
</dbReference>
<feature type="transmembrane region" description="Helical" evidence="4">
    <location>
        <begin position="20"/>
        <end position="39"/>
    </location>
</feature>
<dbReference type="Pfam" id="PF25963">
    <property type="entry name" value="Beta-barrel_AAEA"/>
    <property type="match status" value="1"/>
</dbReference>
<dbReference type="STRING" id="472181.SAMN05216271_0707"/>
<keyword evidence="3" id="KW-0175">Coiled coil</keyword>
<dbReference type="InterPro" id="IPR058625">
    <property type="entry name" value="MdtA-like_BSH"/>
</dbReference>
<dbReference type="SUPFAM" id="SSF111369">
    <property type="entry name" value="HlyD-like secretion proteins"/>
    <property type="match status" value="1"/>
</dbReference>
<dbReference type="PANTHER" id="PTHR30386:SF19">
    <property type="entry name" value="MULTIDRUG EXPORT PROTEIN EMRA-RELATED"/>
    <property type="match status" value="1"/>
</dbReference>
<dbReference type="RefSeq" id="WP_092283887.1">
    <property type="nucleotide sequence ID" value="NZ_LT629763.1"/>
</dbReference>
<dbReference type="Gene3D" id="2.40.50.100">
    <property type="match status" value="1"/>
</dbReference>
<evidence type="ECO:0000259" key="5">
    <source>
        <dbReference type="Pfam" id="PF25917"/>
    </source>
</evidence>
<evidence type="ECO:0000256" key="2">
    <source>
        <dbReference type="ARBA" id="ARBA00009477"/>
    </source>
</evidence>
<evidence type="ECO:0000256" key="4">
    <source>
        <dbReference type="SAM" id="Phobius"/>
    </source>
</evidence>
<reference evidence="8" key="1">
    <citation type="submission" date="2016-10" db="EMBL/GenBank/DDBJ databases">
        <authorList>
            <person name="Varghese N."/>
            <person name="Submissions S."/>
        </authorList>
    </citation>
    <scope>NUCLEOTIDE SEQUENCE [LARGE SCALE GENOMIC DNA]</scope>
    <source>
        <strain evidence="8">JCM 14963</strain>
    </source>
</reference>
<evidence type="ECO:0000256" key="3">
    <source>
        <dbReference type="SAM" id="Coils"/>
    </source>
</evidence>
<dbReference type="AlphaFoldDB" id="A0A1H1MW38"/>
<comment type="subcellular location">
    <subcellularLocation>
        <location evidence="1">Cell envelope</location>
    </subcellularLocation>
</comment>
<feature type="domain" description="p-hydroxybenzoic acid efflux pump subunit AaeA-like beta-barrel" evidence="6">
    <location>
        <begin position="250"/>
        <end position="340"/>
    </location>
</feature>
<evidence type="ECO:0000313" key="8">
    <source>
        <dbReference type="Proteomes" id="UP000243413"/>
    </source>
</evidence>
<dbReference type="Pfam" id="PF25917">
    <property type="entry name" value="BSH_RND"/>
    <property type="match status" value="1"/>
</dbReference>
<accession>A0A1H1MW38</accession>
<organism evidence="7 8">
    <name type="scientific">Halopseudomonas sabulinigri</name>
    <dbReference type="NCBI Taxonomy" id="472181"/>
    <lineage>
        <taxon>Bacteria</taxon>
        <taxon>Pseudomonadati</taxon>
        <taxon>Pseudomonadota</taxon>
        <taxon>Gammaproteobacteria</taxon>
        <taxon>Pseudomonadales</taxon>
        <taxon>Pseudomonadaceae</taxon>
        <taxon>Halopseudomonas</taxon>
    </lineage>
</organism>
<dbReference type="InterPro" id="IPR050739">
    <property type="entry name" value="MFP"/>
</dbReference>
<sequence>MTESTAVAASPEPRQRGRRLVLLVLVPVVLLAGAAVFYLQGGRYVTTDNAYVRADKVPVSSQVSGRVEQVLVVENQHVEAGQPLFRIDSAPFDISVAKARAHLAQVRADLAAMKASYRETQAQLALRKTRSAFSQKEERRQSQLLDKEYISAATFDNARQASDVAAQEVNVLEQELSRLTEMLGGSADAPAESHPSYQAAQAELEDALLNQQRTLVRASIAGVVSNLPKPGQYLSAGSMALALVASDTPWIEANFPETDLTHVQPGQSVEVRIDIYPDRVWQATVQSLSPATGSEFSVIPAQNATGNWVKIVQRVPVRIQLQTEAGAPSLLAGLSTEVEIDTGHRRQLSDLL</sequence>